<evidence type="ECO:0000313" key="2">
    <source>
        <dbReference type="EMBL" id="KRZ31881.1"/>
    </source>
</evidence>
<accession>A0A0V1EDX3</accession>
<gene>
    <name evidence="1" type="ORF">T4A_7577</name>
    <name evidence="2" type="ORF">T4C_9986</name>
</gene>
<organism evidence="1 3">
    <name type="scientific">Trichinella pseudospiralis</name>
    <name type="common">Parasitic roundworm</name>
    <dbReference type="NCBI Taxonomy" id="6337"/>
    <lineage>
        <taxon>Eukaryota</taxon>
        <taxon>Metazoa</taxon>
        <taxon>Ecdysozoa</taxon>
        <taxon>Nematoda</taxon>
        <taxon>Enoplea</taxon>
        <taxon>Dorylaimia</taxon>
        <taxon>Trichinellida</taxon>
        <taxon>Trichinellidae</taxon>
        <taxon>Trichinella</taxon>
    </lineage>
</organism>
<proteinExistence type="predicted"/>
<dbReference type="Proteomes" id="UP000054826">
    <property type="component" value="Unassembled WGS sequence"/>
</dbReference>
<sequence>MDFAASKVTHPYYVLIEIKNLPIMKLFAWPGLRIIPPRYKLGHTETEIPQTSHKINNSVKN</sequence>
<name>A0A0V1EDX3_TRIPS</name>
<reference evidence="3 4" key="1">
    <citation type="submission" date="2015-01" db="EMBL/GenBank/DDBJ databases">
        <title>Evolution of Trichinella species and genotypes.</title>
        <authorList>
            <person name="Korhonen P.K."/>
            <person name="Edoardo P."/>
            <person name="Giuseppe L.R."/>
            <person name="Gasser R.B."/>
        </authorList>
    </citation>
    <scope>NUCLEOTIDE SEQUENCE [LARGE SCALE GENOMIC DNA]</scope>
    <source>
        <strain evidence="1">ISS13</strain>
        <strain evidence="2">ISS176</strain>
    </source>
</reference>
<dbReference type="AlphaFoldDB" id="A0A0V1EDX3"/>
<evidence type="ECO:0000313" key="3">
    <source>
        <dbReference type="Proteomes" id="UP000054632"/>
    </source>
</evidence>
<dbReference type="Proteomes" id="UP000054632">
    <property type="component" value="Unassembled WGS sequence"/>
</dbReference>
<dbReference type="EMBL" id="JYDR01000050">
    <property type="protein sequence ID" value="KRY72023.1"/>
    <property type="molecule type" value="Genomic_DNA"/>
</dbReference>
<dbReference type="EMBL" id="JYDV01000115">
    <property type="protein sequence ID" value="KRZ31881.1"/>
    <property type="molecule type" value="Genomic_DNA"/>
</dbReference>
<comment type="caution">
    <text evidence="1">The sequence shown here is derived from an EMBL/GenBank/DDBJ whole genome shotgun (WGS) entry which is preliminary data.</text>
</comment>
<evidence type="ECO:0000313" key="1">
    <source>
        <dbReference type="EMBL" id="KRY72023.1"/>
    </source>
</evidence>
<protein>
    <submittedName>
        <fullName evidence="1">Uncharacterized protein</fullName>
    </submittedName>
</protein>
<evidence type="ECO:0000313" key="4">
    <source>
        <dbReference type="Proteomes" id="UP000054826"/>
    </source>
</evidence>